<dbReference type="Proteomes" id="UP001596353">
    <property type="component" value="Unassembled WGS sequence"/>
</dbReference>
<reference evidence="2" key="1">
    <citation type="journal article" date="2019" name="Int. J. Syst. Evol. Microbiol.">
        <title>The Global Catalogue of Microorganisms (GCM) 10K type strain sequencing project: providing services to taxonomists for standard genome sequencing and annotation.</title>
        <authorList>
            <consortium name="The Broad Institute Genomics Platform"/>
            <consortium name="The Broad Institute Genome Sequencing Center for Infectious Disease"/>
            <person name="Wu L."/>
            <person name="Ma J."/>
        </authorList>
    </citation>
    <scope>NUCLEOTIDE SEQUENCE [LARGE SCALE GENOMIC DNA]</scope>
    <source>
        <strain evidence="2">CCUG 66188</strain>
    </source>
</reference>
<comment type="caution">
    <text evidence="1">The sequence shown here is derived from an EMBL/GenBank/DDBJ whole genome shotgun (WGS) entry which is preliminary data.</text>
</comment>
<name>A0ABW2BB30_9RHOB</name>
<gene>
    <name evidence="1" type="ORF">ACFQFQ_24630</name>
</gene>
<protein>
    <submittedName>
        <fullName evidence="1">Uncharacterized protein</fullName>
    </submittedName>
</protein>
<sequence>MMRFGDLPLGKRPEGRWSLTADWVVVDTPEGRRLVQGGEVVIEGDRVLHAGGRFGGELQARFDMGAALIAPGFVDLDALSDLDTTLLAHDNWPSERKGRVWPLSYMDRGPYEMYTPDALVAQKRFAF</sequence>
<evidence type="ECO:0000313" key="1">
    <source>
        <dbReference type="EMBL" id="MFC6761963.1"/>
    </source>
</evidence>
<accession>A0ABW2BB30</accession>
<keyword evidence="2" id="KW-1185">Reference proteome</keyword>
<proteinExistence type="predicted"/>
<evidence type="ECO:0000313" key="2">
    <source>
        <dbReference type="Proteomes" id="UP001596353"/>
    </source>
</evidence>
<dbReference type="EMBL" id="JBHSWG010000003">
    <property type="protein sequence ID" value="MFC6761963.1"/>
    <property type="molecule type" value="Genomic_DNA"/>
</dbReference>
<organism evidence="1 2">
    <name type="scientific">Sulfitobacter porphyrae</name>
    <dbReference type="NCBI Taxonomy" id="1246864"/>
    <lineage>
        <taxon>Bacteria</taxon>
        <taxon>Pseudomonadati</taxon>
        <taxon>Pseudomonadota</taxon>
        <taxon>Alphaproteobacteria</taxon>
        <taxon>Rhodobacterales</taxon>
        <taxon>Roseobacteraceae</taxon>
        <taxon>Sulfitobacter</taxon>
    </lineage>
</organism>